<feature type="region of interest" description="Disordered" evidence="4">
    <location>
        <begin position="1"/>
        <end position="53"/>
    </location>
</feature>
<dbReference type="InterPro" id="IPR019786">
    <property type="entry name" value="Zinc_finger_PHD-type_CS"/>
</dbReference>
<feature type="compositionally biased region" description="Basic and acidic residues" evidence="4">
    <location>
        <begin position="148"/>
        <end position="158"/>
    </location>
</feature>
<feature type="domain" description="Zinc finger PHD-type" evidence="5">
    <location>
        <begin position="350"/>
        <end position="416"/>
    </location>
</feature>
<dbReference type="InterPro" id="IPR001965">
    <property type="entry name" value="Znf_PHD"/>
</dbReference>
<organism evidence="6 7">
    <name type="scientific">Cercospora berteroae</name>
    <dbReference type="NCBI Taxonomy" id="357750"/>
    <lineage>
        <taxon>Eukaryota</taxon>
        <taxon>Fungi</taxon>
        <taxon>Dikarya</taxon>
        <taxon>Ascomycota</taxon>
        <taxon>Pezizomycotina</taxon>
        <taxon>Dothideomycetes</taxon>
        <taxon>Dothideomycetidae</taxon>
        <taxon>Mycosphaerellales</taxon>
        <taxon>Mycosphaerellaceae</taxon>
        <taxon>Cercospora</taxon>
    </lineage>
</organism>
<evidence type="ECO:0000313" key="6">
    <source>
        <dbReference type="EMBL" id="PPJ57047.1"/>
    </source>
</evidence>
<keyword evidence="7" id="KW-1185">Reference proteome</keyword>
<comment type="caution">
    <text evidence="6">The sequence shown here is derived from an EMBL/GenBank/DDBJ whole genome shotgun (WGS) entry which is preliminary data.</text>
</comment>
<dbReference type="InterPro" id="IPR013083">
    <property type="entry name" value="Znf_RING/FYVE/PHD"/>
</dbReference>
<gene>
    <name evidence="6" type="ORF">CBER1_00578</name>
</gene>
<sequence length="573" mass="64475">MNPPYRAAPPVRIKQEAVDDDEPMARSPTPEEELFVAQAPARERAKDSQGRPLSTQCFEAPYLDRPHFHRLECGHDIVTVEPEICGSNCMPATRKTGSDLKAAFKPFECPDPSHQVEKKVFAPKKDPKTGRPIKGRSCKLGHVRGRSQKADDEWDKVKSSKRLLRKTSRSPQRNSAGPTMQSSRRRASTIVTAEELNASMDSATRTLLLAQNGRQTRRLRGDRLETETDRVFDHAERKIGMMGFDNVVPAKRRARAAASKKSHTPVISTPTHPTRACDICGECGKALTEELYRCHQCTANNSEFILCGSCNASAYHLHLRDHPSHLLVLEDVRGGEWSNVGEAKEHFATHCTCRSMDLQYMLQCDTCSKPFHPGCVGKGLQIEAHYDLPDRDEFLKADFEHFRKAQDEVFTCKKCDALDLFENGIAKQRKRDRLHADFLLQYLPKLMKQKGVMMKRAVSDEQRAVVDAHFAAIEEEMEEGRVLTDEHWRALLAKSQQIKLPPPKPQKRDAMEMDEETEMDEQTPDQTDGGDAAQSVPVAADDGPAKRTKVERPGQPYKLGVSMTLPMGNSRKE</sequence>
<keyword evidence="2" id="KW-0863">Zinc-finger</keyword>
<dbReference type="EMBL" id="PNEN01000503">
    <property type="protein sequence ID" value="PPJ57047.1"/>
    <property type="molecule type" value="Genomic_DNA"/>
</dbReference>
<feature type="compositionally biased region" description="Basic residues" evidence="4">
    <location>
        <begin position="131"/>
        <end position="147"/>
    </location>
</feature>
<dbReference type="SMART" id="SM00249">
    <property type="entry name" value="PHD"/>
    <property type="match status" value="1"/>
</dbReference>
<dbReference type="Proteomes" id="UP000237631">
    <property type="component" value="Unassembled WGS sequence"/>
</dbReference>
<dbReference type="Gene3D" id="3.30.40.10">
    <property type="entry name" value="Zinc/RING finger domain, C3HC4 (zinc finger)"/>
    <property type="match status" value="1"/>
</dbReference>
<evidence type="ECO:0000313" key="7">
    <source>
        <dbReference type="Proteomes" id="UP000237631"/>
    </source>
</evidence>
<feature type="compositionally biased region" description="Basic residues" evidence="4">
    <location>
        <begin position="159"/>
        <end position="168"/>
    </location>
</feature>
<protein>
    <recommendedName>
        <fullName evidence="5">Zinc finger PHD-type domain-containing protein</fullName>
    </recommendedName>
</protein>
<evidence type="ECO:0000256" key="3">
    <source>
        <dbReference type="ARBA" id="ARBA00022833"/>
    </source>
</evidence>
<feature type="compositionally biased region" description="Polar residues" evidence="4">
    <location>
        <begin position="171"/>
        <end position="182"/>
    </location>
</feature>
<name>A0A2S6CBE5_9PEZI</name>
<feature type="region of interest" description="Disordered" evidence="4">
    <location>
        <begin position="495"/>
        <end position="573"/>
    </location>
</feature>
<reference evidence="7" key="1">
    <citation type="journal article" date="2017" name="bioRxiv">
        <title>Conservation of a gene cluster reveals novel cercosporin biosynthetic mechanisms and extends production to the genus Colletotrichum.</title>
        <authorList>
            <person name="de Jonge R."/>
            <person name="Ebert M.K."/>
            <person name="Huitt-Roehl C.R."/>
            <person name="Pal P."/>
            <person name="Suttle J.C."/>
            <person name="Spanner R.E."/>
            <person name="Neubauer J.D."/>
            <person name="Jurick W.M.II."/>
            <person name="Stott K.A."/>
            <person name="Secor G.A."/>
            <person name="Thomma B.P.H.J."/>
            <person name="Van de Peer Y."/>
            <person name="Townsend C.A."/>
            <person name="Bolton M.D."/>
        </authorList>
    </citation>
    <scope>NUCLEOTIDE SEQUENCE [LARGE SCALE GENOMIC DNA]</scope>
    <source>
        <strain evidence="7">CBS538.71</strain>
    </source>
</reference>
<dbReference type="AlphaFoldDB" id="A0A2S6CBE5"/>
<dbReference type="GO" id="GO:0008270">
    <property type="term" value="F:zinc ion binding"/>
    <property type="evidence" value="ECO:0007669"/>
    <property type="project" value="UniProtKB-KW"/>
</dbReference>
<dbReference type="OrthoDB" id="3632962at2759"/>
<evidence type="ECO:0000256" key="2">
    <source>
        <dbReference type="ARBA" id="ARBA00022771"/>
    </source>
</evidence>
<feature type="compositionally biased region" description="Basic and acidic residues" evidence="4">
    <location>
        <begin position="543"/>
        <end position="552"/>
    </location>
</feature>
<evidence type="ECO:0000256" key="1">
    <source>
        <dbReference type="ARBA" id="ARBA00022723"/>
    </source>
</evidence>
<dbReference type="PROSITE" id="PS01359">
    <property type="entry name" value="ZF_PHD_1"/>
    <property type="match status" value="1"/>
</dbReference>
<proteinExistence type="predicted"/>
<feature type="compositionally biased region" description="Acidic residues" evidence="4">
    <location>
        <begin position="512"/>
        <end position="523"/>
    </location>
</feature>
<evidence type="ECO:0000256" key="4">
    <source>
        <dbReference type="SAM" id="MobiDB-lite"/>
    </source>
</evidence>
<feature type="region of interest" description="Disordered" evidence="4">
    <location>
        <begin position="122"/>
        <end position="187"/>
    </location>
</feature>
<dbReference type="InterPro" id="IPR011011">
    <property type="entry name" value="Znf_FYVE_PHD"/>
</dbReference>
<dbReference type="SUPFAM" id="SSF57903">
    <property type="entry name" value="FYVE/PHD zinc finger"/>
    <property type="match status" value="1"/>
</dbReference>
<evidence type="ECO:0000259" key="5">
    <source>
        <dbReference type="SMART" id="SM00249"/>
    </source>
</evidence>
<keyword evidence="1" id="KW-0479">Metal-binding</keyword>
<accession>A0A2S6CBE5</accession>
<keyword evidence="3" id="KW-0862">Zinc</keyword>